<keyword evidence="2" id="KW-1133">Transmembrane helix</keyword>
<evidence type="ECO:0000259" key="3">
    <source>
        <dbReference type="Pfam" id="PF05569"/>
    </source>
</evidence>
<dbReference type="EMBL" id="JBHTIB010000002">
    <property type="protein sequence ID" value="MFD0834331.1"/>
    <property type="molecule type" value="Genomic_DNA"/>
</dbReference>
<name>A0ABW3BMY4_9FLAO</name>
<feature type="transmembrane region" description="Helical" evidence="2">
    <location>
        <begin position="97"/>
        <end position="117"/>
    </location>
</feature>
<feature type="transmembrane region" description="Helical" evidence="2">
    <location>
        <begin position="55"/>
        <end position="76"/>
    </location>
</feature>
<proteinExistence type="predicted"/>
<sequence>MFKRFYLLVALILAFGIPFITFTEYIEVTPQISFSTIPELSNEINSTIEPQFTNYIPTTFWAIYGVGFFLFSIKFIKNLLKITNKVKRNPKLKIKRFTNVLLQESTIPHTFFSYIFLNKQKFETNQIPKEVLLHEETHALQKHSLDVLFIEVLQILFWFNPLIYFIKHSIKLNHEFLADQEVLNKGIAPSAYQQILLAFSSNASEPQLANAINYSSIKKRFTVMKTKTTKQTFWIRGFILLPLLAFLIYSFSDKVTVEKELNLNENNLIQKYEKTILIFMNFKDELLINDDEKTYEINALKTQLKIYLNTLSELQKETLTVDFRADSKCSKEAILEVKTILRELGLFKVTFKQNSTITATPEELIEYNKMAKHYNAKPANNRIIDLLDLKRLETIYGVMTEEQKANAEPFPNCPPPPPPPPLGVLLENYDHPSDELQKAYNDYSKLAEAYGKAMQIYFKNKEGNISNLTMQYRDVMILYKHLEKVAENEKTNTIPPPPPPPAPKVKQGEFSDISPPPTPPTPKSPLDYVIDMAKKGATFSFEGKPISSDEAIDLLKKNDELNISSYSKNGKNIVNIQSKPIEH</sequence>
<gene>
    <name evidence="4" type="ORF">ACFQ0I_01035</name>
</gene>
<feature type="region of interest" description="Disordered" evidence="1">
    <location>
        <begin position="488"/>
        <end position="525"/>
    </location>
</feature>
<dbReference type="PANTHER" id="PTHR34978:SF3">
    <property type="entry name" value="SLR0241 PROTEIN"/>
    <property type="match status" value="1"/>
</dbReference>
<dbReference type="PANTHER" id="PTHR34978">
    <property type="entry name" value="POSSIBLE SENSOR-TRANSDUCER PROTEIN BLAR"/>
    <property type="match status" value="1"/>
</dbReference>
<keyword evidence="2" id="KW-0812">Transmembrane</keyword>
<dbReference type="InterPro" id="IPR008756">
    <property type="entry name" value="Peptidase_M56"/>
</dbReference>
<organism evidence="4 5">
    <name type="scientific">Mariniflexile aquimaris</name>
    <dbReference type="NCBI Taxonomy" id="881009"/>
    <lineage>
        <taxon>Bacteria</taxon>
        <taxon>Pseudomonadati</taxon>
        <taxon>Bacteroidota</taxon>
        <taxon>Flavobacteriia</taxon>
        <taxon>Flavobacteriales</taxon>
        <taxon>Flavobacteriaceae</taxon>
        <taxon>Mariniflexile</taxon>
    </lineage>
</organism>
<evidence type="ECO:0000313" key="4">
    <source>
        <dbReference type="EMBL" id="MFD0834331.1"/>
    </source>
</evidence>
<feature type="transmembrane region" description="Helical" evidence="2">
    <location>
        <begin position="147"/>
        <end position="166"/>
    </location>
</feature>
<feature type="domain" description="Peptidase M56" evidence="3">
    <location>
        <begin position="129"/>
        <end position="222"/>
    </location>
</feature>
<evidence type="ECO:0000313" key="5">
    <source>
        <dbReference type="Proteomes" id="UP001597011"/>
    </source>
</evidence>
<reference evidence="5" key="1">
    <citation type="journal article" date="2019" name="Int. J. Syst. Evol. Microbiol.">
        <title>The Global Catalogue of Microorganisms (GCM) 10K type strain sequencing project: providing services to taxonomists for standard genome sequencing and annotation.</title>
        <authorList>
            <consortium name="The Broad Institute Genomics Platform"/>
            <consortium name="The Broad Institute Genome Sequencing Center for Infectious Disease"/>
            <person name="Wu L."/>
            <person name="Ma J."/>
        </authorList>
    </citation>
    <scope>NUCLEOTIDE SEQUENCE [LARGE SCALE GENOMIC DNA]</scope>
    <source>
        <strain evidence="5">CCUG 60529</strain>
    </source>
</reference>
<accession>A0ABW3BMY4</accession>
<feature type="compositionally biased region" description="Pro residues" evidence="1">
    <location>
        <begin position="494"/>
        <end position="503"/>
    </location>
</feature>
<feature type="transmembrane region" description="Helical" evidence="2">
    <location>
        <begin position="233"/>
        <end position="252"/>
    </location>
</feature>
<evidence type="ECO:0000256" key="1">
    <source>
        <dbReference type="SAM" id="MobiDB-lite"/>
    </source>
</evidence>
<dbReference type="CDD" id="cd07341">
    <property type="entry name" value="M56_BlaR1_MecR1_like"/>
    <property type="match status" value="1"/>
</dbReference>
<evidence type="ECO:0000256" key="2">
    <source>
        <dbReference type="SAM" id="Phobius"/>
    </source>
</evidence>
<dbReference type="InterPro" id="IPR052173">
    <property type="entry name" value="Beta-lactam_resp_regulator"/>
</dbReference>
<protein>
    <submittedName>
        <fullName evidence="4">M56 family metallopeptidase</fullName>
    </submittedName>
</protein>
<dbReference type="Proteomes" id="UP001597011">
    <property type="component" value="Unassembled WGS sequence"/>
</dbReference>
<feature type="compositionally biased region" description="Pro residues" evidence="1">
    <location>
        <begin position="514"/>
        <end position="523"/>
    </location>
</feature>
<keyword evidence="5" id="KW-1185">Reference proteome</keyword>
<dbReference type="RefSeq" id="WP_379938561.1">
    <property type="nucleotide sequence ID" value="NZ_JBHTIB010000002.1"/>
</dbReference>
<comment type="caution">
    <text evidence="4">The sequence shown here is derived from an EMBL/GenBank/DDBJ whole genome shotgun (WGS) entry which is preliminary data.</text>
</comment>
<dbReference type="Pfam" id="PF05569">
    <property type="entry name" value="Peptidase_M56"/>
    <property type="match status" value="1"/>
</dbReference>
<keyword evidence="2" id="KW-0472">Membrane</keyword>